<evidence type="ECO:0000313" key="2">
    <source>
        <dbReference type="EMBL" id="KAJ7763813.1"/>
    </source>
</evidence>
<keyword evidence="3" id="KW-1185">Reference proteome</keyword>
<keyword evidence="1" id="KW-1133">Transmembrane helix</keyword>
<reference evidence="2" key="1">
    <citation type="submission" date="2023-03" db="EMBL/GenBank/DDBJ databases">
        <title>Massive genome expansion in bonnet fungi (Mycena s.s.) driven by repeated elements and novel gene families across ecological guilds.</title>
        <authorList>
            <consortium name="Lawrence Berkeley National Laboratory"/>
            <person name="Harder C.B."/>
            <person name="Miyauchi S."/>
            <person name="Viragh M."/>
            <person name="Kuo A."/>
            <person name="Thoen E."/>
            <person name="Andreopoulos B."/>
            <person name="Lu D."/>
            <person name="Skrede I."/>
            <person name="Drula E."/>
            <person name="Henrissat B."/>
            <person name="Morin E."/>
            <person name="Kohler A."/>
            <person name="Barry K."/>
            <person name="LaButti K."/>
            <person name="Morin E."/>
            <person name="Salamov A."/>
            <person name="Lipzen A."/>
            <person name="Mereny Z."/>
            <person name="Hegedus B."/>
            <person name="Baldrian P."/>
            <person name="Stursova M."/>
            <person name="Weitz H."/>
            <person name="Taylor A."/>
            <person name="Grigoriev I.V."/>
            <person name="Nagy L.G."/>
            <person name="Martin F."/>
            <person name="Kauserud H."/>
        </authorList>
    </citation>
    <scope>NUCLEOTIDE SEQUENCE</scope>
    <source>
        <strain evidence="2">CBHHK182m</strain>
    </source>
</reference>
<organism evidence="2 3">
    <name type="scientific">Mycena metata</name>
    <dbReference type="NCBI Taxonomy" id="1033252"/>
    <lineage>
        <taxon>Eukaryota</taxon>
        <taxon>Fungi</taxon>
        <taxon>Dikarya</taxon>
        <taxon>Basidiomycota</taxon>
        <taxon>Agaricomycotina</taxon>
        <taxon>Agaricomycetes</taxon>
        <taxon>Agaricomycetidae</taxon>
        <taxon>Agaricales</taxon>
        <taxon>Marasmiineae</taxon>
        <taxon>Mycenaceae</taxon>
        <taxon>Mycena</taxon>
    </lineage>
</organism>
<name>A0AAD7NJJ4_9AGAR</name>
<dbReference type="EMBL" id="JARKIB010000029">
    <property type="protein sequence ID" value="KAJ7763813.1"/>
    <property type="molecule type" value="Genomic_DNA"/>
</dbReference>
<comment type="caution">
    <text evidence="2">The sequence shown here is derived from an EMBL/GenBank/DDBJ whole genome shotgun (WGS) entry which is preliminary data.</text>
</comment>
<gene>
    <name evidence="2" type="ORF">B0H16DRAFT_1455068</name>
</gene>
<keyword evidence="1" id="KW-0472">Membrane</keyword>
<evidence type="ECO:0000256" key="1">
    <source>
        <dbReference type="SAM" id="Phobius"/>
    </source>
</evidence>
<protein>
    <submittedName>
        <fullName evidence="2">Uncharacterized protein</fullName>
    </submittedName>
</protein>
<sequence length="220" mass="24239">MAAIPRTGGTTPPNMVLHFTSLIPRVTPLRKIWSLNSRCVSALPGILPHQIQERERSRAVANVYDVRAVLLCCSGRRQFLRPGQEEARVPLRDRGRIRAKSSPIPSSRGYLAISNQKPRCVGLENRPANIPSPATGPAILALRQPTATRILVRRRRSILIHVYFFWGGAGFGAALGKCLYSSSRSGVVWSLGAGFIRNVLSGPWFTLQAFAYCNLFNSFG</sequence>
<feature type="transmembrane region" description="Helical" evidence="1">
    <location>
        <begin position="158"/>
        <end position="176"/>
    </location>
</feature>
<evidence type="ECO:0000313" key="3">
    <source>
        <dbReference type="Proteomes" id="UP001215598"/>
    </source>
</evidence>
<accession>A0AAD7NJJ4</accession>
<proteinExistence type="predicted"/>
<keyword evidence="1" id="KW-0812">Transmembrane</keyword>
<dbReference type="AlphaFoldDB" id="A0AAD7NJJ4"/>
<dbReference type="Proteomes" id="UP001215598">
    <property type="component" value="Unassembled WGS sequence"/>
</dbReference>